<name>A0A6N7R176_9BACI</name>
<feature type="transmembrane region" description="Helical" evidence="8">
    <location>
        <begin position="353"/>
        <end position="377"/>
    </location>
</feature>
<evidence type="ECO:0000256" key="3">
    <source>
        <dbReference type="ARBA" id="ARBA00022448"/>
    </source>
</evidence>
<protein>
    <submittedName>
        <fullName evidence="9">MATE family efflux transporter</fullName>
    </submittedName>
</protein>
<dbReference type="PANTHER" id="PTHR42925">
    <property type="entry name" value="MULTIDRUG AND TOXIN EFFLUX PROTEIN MATE FAMILY"/>
    <property type="match status" value="1"/>
</dbReference>
<dbReference type="GO" id="GO:0015297">
    <property type="term" value="F:antiporter activity"/>
    <property type="evidence" value="ECO:0007669"/>
    <property type="project" value="InterPro"/>
</dbReference>
<keyword evidence="10" id="KW-1185">Reference proteome</keyword>
<feature type="transmembrane region" description="Helical" evidence="8">
    <location>
        <begin position="93"/>
        <end position="114"/>
    </location>
</feature>
<evidence type="ECO:0000256" key="4">
    <source>
        <dbReference type="ARBA" id="ARBA00022475"/>
    </source>
</evidence>
<dbReference type="CDD" id="cd13134">
    <property type="entry name" value="MATE_like_8"/>
    <property type="match status" value="1"/>
</dbReference>
<dbReference type="GO" id="GO:0042910">
    <property type="term" value="F:xenobiotic transmembrane transporter activity"/>
    <property type="evidence" value="ECO:0007669"/>
    <property type="project" value="InterPro"/>
</dbReference>
<sequence length="459" mass="50595">MSKANNEKQTLKKVGLLAITWPIFIEVFLNTFMRIADIFMLSFVSDEAVAAIGVVNQMMMFTFVLFNFTAMGSGVVVAQFVGANKLNDVSKTIANAIFINLLFGFFISSMIVIFRYQFLDIFHMSQELIEYADIYILIVGGTLFTQAMVMTLFSVLQAQGFTKEVMYVALGMNILNIIGNYFVIFGPFELPTLGVMGVAISTAVCRALAMVVIFVLLYKKTAVKIKVQDYFKLKKAYVKKILRIGVPGAGEHLSHNLSQLTITVFITMLGADALATRVYTQNLTNFMTVFSLSIAKGMQIYIGQLVGAGKLEKAYKEMYRGLKIATIVALGVGAVIAFSGKFLLGFFTDDANIIALGSIILFLGMILEPGRTFNLVIISSLRASGDATYPVMVGILSMWGVSVTLAYLLGLPLGYGLIGVTIGIIVDEWFRGGLMFIRWRSKKWQEKVLVKEVKPAVSQ</sequence>
<evidence type="ECO:0000256" key="7">
    <source>
        <dbReference type="ARBA" id="ARBA00023136"/>
    </source>
</evidence>
<comment type="caution">
    <text evidence="9">The sequence shown here is derived from an EMBL/GenBank/DDBJ whole genome shotgun (WGS) entry which is preliminary data.</text>
</comment>
<feature type="transmembrane region" description="Helical" evidence="8">
    <location>
        <begin position="14"/>
        <end position="36"/>
    </location>
</feature>
<feature type="transmembrane region" description="Helical" evidence="8">
    <location>
        <begin position="48"/>
        <end position="81"/>
    </location>
</feature>
<comment type="similarity">
    <text evidence="2">Belongs to the multi antimicrobial extrusion (MATE) (TC 2.A.66.1) family.</text>
</comment>
<dbReference type="InterPro" id="IPR047135">
    <property type="entry name" value="YsiQ"/>
</dbReference>
<dbReference type="Pfam" id="PF01554">
    <property type="entry name" value="MatE"/>
    <property type="match status" value="2"/>
</dbReference>
<keyword evidence="4" id="KW-1003">Cell membrane</keyword>
<dbReference type="AlphaFoldDB" id="A0A6N7R176"/>
<dbReference type="Proteomes" id="UP000435187">
    <property type="component" value="Unassembled WGS sequence"/>
</dbReference>
<comment type="subcellular location">
    <subcellularLocation>
        <location evidence="1">Cell membrane</location>
        <topology evidence="1">Multi-pass membrane protein</topology>
    </subcellularLocation>
</comment>
<dbReference type="PANTHER" id="PTHR42925:SF1">
    <property type="entry name" value="VIRULENCE FACTOR MVIN"/>
    <property type="match status" value="1"/>
</dbReference>
<reference evidence="9 10" key="1">
    <citation type="submission" date="2019-10" db="EMBL/GenBank/DDBJ databases">
        <title>Gracilibacillus salitolerans sp. nov., a moderate halophile isolated from a saline soil in northwest China.</title>
        <authorList>
            <person name="Gan L."/>
        </authorList>
    </citation>
    <scope>NUCLEOTIDE SEQUENCE [LARGE SCALE GENOMIC DNA]</scope>
    <source>
        <strain evidence="9 10">TP2-8</strain>
    </source>
</reference>
<dbReference type="InterPro" id="IPR002528">
    <property type="entry name" value="MATE_fam"/>
</dbReference>
<keyword evidence="7 8" id="KW-0472">Membrane</keyword>
<feature type="transmembrane region" description="Helical" evidence="8">
    <location>
        <begin position="165"/>
        <end position="188"/>
    </location>
</feature>
<feature type="transmembrane region" description="Helical" evidence="8">
    <location>
        <begin position="324"/>
        <end position="347"/>
    </location>
</feature>
<evidence type="ECO:0000256" key="2">
    <source>
        <dbReference type="ARBA" id="ARBA00010199"/>
    </source>
</evidence>
<keyword evidence="6 8" id="KW-1133">Transmembrane helix</keyword>
<dbReference type="PIRSF" id="PIRSF006603">
    <property type="entry name" value="DinF"/>
    <property type="match status" value="1"/>
</dbReference>
<keyword evidence="3" id="KW-0813">Transport</keyword>
<evidence type="ECO:0000313" key="9">
    <source>
        <dbReference type="EMBL" id="MRI67654.1"/>
    </source>
</evidence>
<evidence type="ECO:0000256" key="8">
    <source>
        <dbReference type="SAM" id="Phobius"/>
    </source>
</evidence>
<dbReference type="EMBL" id="WJEE01000037">
    <property type="protein sequence ID" value="MRI67654.1"/>
    <property type="molecule type" value="Genomic_DNA"/>
</dbReference>
<dbReference type="GO" id="GO:0005886">
    <property type="term" value="C:plasma membrane"/>
    <property type="evidence" value="ECO:0007669"/>
    <property type="project" value="UniProtKB-SubCell"/>
</dbReference>
<organism evidence="9 10">
    <name type="scientific">Gracilibacillus thailandensis</name>
    <dbReference type="NCBI Taxonomy" id="563735"/>
    <lineage>
        <taxon>Bacteria</taxon>
        <taxon>Bacillati</taxon>
        <taxon>Bacillota</taxon>
        <taxon>Bacilli</taxon>
        <taxon>Bacillales</taxon>
        <taxon>Bacillaceae</taxon>
        <taxon>Gracilibacillus</taxon>
    </lineage>
</organism>
<evidence type="ECO:0000256" key="6">
    <source>
        <dbReference type="ARBA" id="ARBA00022989"/>
    </source>
</evidence>
<feature type="transmembrane region" description="Helical" evidence="8">
    <location>
        <begin position="194"/>
        <end position="218"/>
    </location>
</feature>
<accession>A0A6N7R176</accession>
<evidence type="ECO:0000256" key="5">
    <source>
        <dbReference type="ARBA" id="ARBA00022692"/>
    </source>
</evidence>
<feature type="transmembrane region" description="Helical" evidence="8">
    <location>
        <begin position="415"/>
        <end position="437"/>
    </location>
</feature>
<evidence type="ECO:0000256" key="1">
    <source>
        <dbReference type="ARBA" id="ARBA00004651"/>
    </source>
</evidence>
<dbReference type="NCBIfam" id="TIGR00797">
    <property type="entry name" value="matE"/>
    <property type="match status" value="1"/>
</dbReference>
<dbReference type="RefSeq" id="WP_153836216.1">
    <property type="nucleotide sequence ID" value="NZ_JBHUMW010000035.1"/>
</dbReference>
<dbReference type="InterPro" id="IPR048279">
    <property type="entry name" value="MdtK-like"/>
</dbReference>
<evidence type="ECO:0000313" key="10">
    <source>
        <dbReference type="Proteomes" id="UP000435187"/>
    </source>
</evidence>
<proteinExistence type="inferred from homology"/>
<keyword evidence="5 8" id="KW-0812">Transmembrane</keyword>
<feature type="transmembrane region" description="Helical" evidence="8">
    <location>
        <begin position="134"/>
        <end position="153"/>
    </location>
</feature>
<feature type="transmembrane region" description="Helical" evidence="8">
    <location>
        <begin position="389"/>
        <end position="409"/>
    </location>
</feature>
<gene>
    <name evidence="9" type="ORF">GH885_15135</name>
</gene>